<feature type="signal peptide" evidence="1">
    <location>
        <begin position="1"/>
        <end position="21"/>
    </location>
</feature>
<accession>A0A0C3D352</accession>
<dbReference type="Gene3D" id="2.30.60.10">
    <property type="entry name" value="Cyanovirin-N"/>
    <property type="match status" value="1"/>
</dbReference>
<dbReference type="AlphaFoldDB" id="A0A0C3D352"/>
<evidence type="ECO:0000313" key="5">
    <source>
        <dbReference type="Proteomes" id="UP000053989"/>
    </source>
</evidence>
<reference evidence="5" key="2">
    <citation type="submission" date="2015-01" db="EMBL/GenBank/DDBJ databases">
        <title>Evolutionary Origins and Diversification of the Mycorrhizal Mutualists.</title>
        <authorList>
            <consortium name="DOE Joint Genome Institute"/>
            <consortium name="Mycorrhizal Genomics Consortium"/>
            <person name="Kohler A."/>
            <person name="Kuo A."/>
            <person name="Nagy L.G."/>
            <person name="Floudas D."/>
            <person name="Copeland A."/>
            <person name="Barry K.W."/>
            <person name="Cichocki N."/>
            <person name="Veneault-Fourrey C."/>
            <person name="LaButti K."/>
            <person name="Lindquist E.A."/>
            <person name="Lipzen A."/>
            <person name="Lundell T."/>
            <person name="Morin E."/>
            <person name="Murat C."/>
            <person name="Riley R."/>
            <person name="Ohm R."/>
            <person name="Sun H."/>
            <person name="Tunlid A."/>
            <person name="Henrissat B."/>
            <person name="Grigoriev I.V."/>
            <person name="Hibbett D.S."/>
            <person name="Martin F."/>
        </authorList>
    </citation>
    <scope>NUCLEOTIDE SEQUENCE [LARGE SCALE GENOMIC DNA]</scope>
    <source>
        <strain evidence="4 5">Foug A</strain>
    </source>
</reference>
<dbReference type="HOGENOM" id="CLU_144945_1_2_1"/>
<dbReference type="OrthoDB" id="3068152at2759"/>
<dbReference type="EMBL" id="KN822016">
    <property type="protein sequence ID" value="KIM66734.1"/>
    <property type="molecule type" value="Genomic_DNA"/>
</dbReference>
<organism evidence="3 5">
    <name type="scientific">Scleroderma citrinum Foug A</name>
    <dbReference type="NCBI Taxonomy" id="1036808"/>
    <lineage>
        <taxon>Eukaryota</taxon>
        <taxon>Fungi</taxon>
        <taxon>Dikarya</taxon>
        <taxon>Basidiomycota</taxon>
        <taxon>Agaricomycotina</taxon>
        <taxon>Agaricomycetes</taxon>
        <taxon>Agaricomycetidae</taxon>
        <taxon>Boletales</taxon>
        <taxon>Sclerodermatineae</taxon>
        <taxon>Sclerodermataceae</taxon>
        <taxon>Scleroderma</taxon>
    </lineage>
</organism>
<sequence length="128" mass="13224">MSLFKISVSLVLIALSTRCAANEESGGGFGYSCQNTSLVGNVLYSSCQGPDGYTYNPTSIVLDQCLANTNGNLYCSANGNYSSTCSGCTISSATGVLTCTCNDYNNVGQTTTINLNSCVSNTNGNLTC</sequence>
<name>A0A0C3D352_9AGAM</name>
<reference evidence="3 5" key="1">
    <citation type="submission" date="2014-04" db="EMBL/GenBank/DDBJ databases">
        <authorList>
            <consortium name="DOE Joint Genome Institute"/>
            <person name="Kuo A."/>
            <person name="Kohler A."/>
            <person name="Nagy L.G."/>
            <person name="Floudas D."/>
            <person name="Copeland A."/>
            <person name="Barry K.W."/>
            <person name="Cichocki N."/>
            <person name="Veneault-Fourrey C."/>
            <person name="LaButti K."/>
            <person name="Lindquist E.A."/>
            <person name="Lipzen A."/>
            <person name="Lundell T."/>
            <person name="Morin E."/>
            <person name="Murat C."/>
            <person name="Sun H."/>
            <person name="Tunlid A."/>
            <person name="Henrissat B."/>
            <person name="Grigoriev I.V."/>
            <person name="Hibbett D.S."/>
            <person name="Martin F."/>
            <person name="Nordberg H.P."/>
            <person name="Cantor M.N."/>
            <person name="Hua S.X."/>
        </authorList>
    </citation>
    <scope>NUCLEOTIDE SEQUENCE [LARGE SCALE GENOMIC DNA]</scope>
    <source>
        <strain evidence="3 5">Foug A</strain>
    </source>
</reference>
<evidence type="ECO:0000256" key="1">
    <source>
        <dbReference type="SAM" id="SignalP"/>
    </source>
</evidence>
<dbReference type="Pfam" id="PF08881">
    <property type="entry name" value="CVNH"/>
    <property type="match status" value="1"/>
</dbReference>
<keyword evidence="1" id="KW-0732">Signal</keyword>
<proteinExistence type="predicted"/>
<dbReference type="InterPro" id="IPR011058">
    <property type="entry name" value="Cyanovirin-N"/>
</dbReference>
<dbReference type="SUPFAM" id="SSF51322">
    <property type="entry name" value="Cyanovirin-N"/>
    <property type="match status" value="1"/>
</dbReference>
<reference evidence="3" key="3">
    <citation type="submission" date="2015-02" db="EMBL/GenBank/DDBJ databases">
        <title>Evolutionary Origins and Diversification of the Mycorrhizal Mutualists.</title>
        <authorList>
            <consortium name="DOE Joint Genome Institute"/>
            <consortium name="Mycorrhizal Genomics Consortium"/>
            <person name="Kohler A."/>
            <person name="Kuo A."/>
            <person name="Nagy L.G."/>
            <person name="Floudas D."/>
            <person name="Copeland A."/>
            <person name="Barry K.W."/>
            <person name="Cichocki N."/>
            <person name="Veneault-Fourrey C."/>
            <person name="LaButti K."/>
            <person name="Lindquist E.A."/>
            <person name="Lipzen A."/>
            <person name="Lundell T."/>
            <person name="Morin E."/>
            <person name="Murat C."/>
            <person name="Riley R."/>
            <person name="Ohm R."/>
            <person name="Sun H."/>
            <person name="Tunlid A."/>
            <person name="Henrissat B."/>
            <person name="Grigoriev I.V."/>
            <person name="Hibbett D.S."/>
            <person name="Martin F."/>
        </authorList>
    </citation>
    <scope>NUCLEOTIDE SEQUENCE</scope>
    <source>
        <strain evidence="3">Foug A</strain>
    </source>
</reference>
<dbReference type="EMBL" id="KN822318">
    <property type="protein sequence ID" value="KIM50849.1"/>
    <property type="molecule type" value="Genomic_DNA"/>
</dbReference>
<protein>
    <recommendedName>
        <fullName evidence="2">Cyanovirin-N domain-containing protein</fullName>
    </recommendedName>
</protein>
<dbReference type="SMART" id="SM01111">
    <property type="entry name" value="CVNH"/>
    <property type="match status" value="1"/>
</dbReference>
<evidence type="ECO:0000313" key="4">
    <source>
        <dbReference type="EMBL" id="KIM66734.1"/>
    </source>
</evidence>
<gene>
    <name evidence="4" type="ORF">SCLCIDRAFT_109941</name>
    <name evidence="3" type="ORF">SCLCIDRAFT_751306</name>
</gene>
<feature type="domain" description="Cyanovirin-N" evidence="2">
    <location>
        <begin position="28"/>
        <end position="128"/>
    </location>
</feature>
<evidence type="ECO:0000313" key="3">
    <source>
        <dbReference type="EMBL" id="KIM50849.1"/>
    </source>
</evidence>
<dbReference type="Proteomes" id="UP000053989">
    <property type="component" value="Unassembled WGS sequence"/>
</dbReference>
<feature type="chain" id="PRO_5007392438" description="Cyanovirin-N domain-containing protein" evidence="1">
    <location>
        <begin position="22"/>
        <end position="128"/>
    </location>
</feature>
<evidence type="ECO:0000259" key="2">
    <source>
        <dbReference type="SMART" id="SM01111"/>
    </source>
</evidence>
<dbReference type="InterPro" id="IPR036673">
    <property type="entry name" value="Cyanovirin-N_sf"/>
</dbReference>
<keyword evidence="5" id="KW-1185">Reference proteome</keyword>